<dbReference type="Pfam" id="PF05678">
    <property type="entry name" value="VQ"/>
    <property type="match status" value="1"/>
</dbReference>
<protein>
    <recommendedName>
        <fullName evidence="1">VQ domain-containing protein</fullName>
    </recommendedName>
</protein>
<organism evidence="2 3">
    <name type="scientific">Coptis chinensis</name>
    <dbReference type="NCBI Taxonomy" id="261450"/>
    <lineage>
        <taxon>Eukaryota</taxon>
        <taxon>Viridiplantae</taxon>
        <taxon>Streptophyta</taxon>
        <taxon>Embryophyta</taxon>
        <taxon>Tracheophyta</taxon>
        <taxon>Spermatophyta</taxon>
        <taxon>Magnoliopsida</taxon>
        <taxon>Ranunculales</taxon>
        <taxon>Ranunculaceae</taxon>
        <taxon>Coptidoideae</taxon>
        <taxon>Coptis</taxon>
    </lineage>
</organism>
<proteinExistence type="predicted"/>
<dbReference type="PANTHER" id="PTHR33624">
    <property type="entry name" value="SIGMA FACTOR BINDING PROTEIN 1, CHLOROPLASTIC"/>
    <property type="match status" value="1"/>
</dbReference>
<dbReference type="Proteomes" id="UP000631114">
    <property type="component" value="Unassembled WGS sequence"/>
</dbReference>
<reference evidence="2 3" key="1">
    <citation type="submission" date="2020-10" db="EMBL/GenBank/DDBJ databases">
        <title>The Coptis chinensis genome and diversification of protoberbering-type alkaloids.</title>
        <authorList>
            <person name="Wang B."/>
            <person name="Shu S."/>
            <person name="Song C."/>
            <person name="Liu Y."/>
        </authorList>
    </citation>
    <scope>NUCLEOTIDE SEQUENCE [LARGE SCALE GENOMIC DNA]</scope>
    <source>
        <strain evidence="2">HL-2020</strain>
        <tissue evidence="2">Leaf</tissue>
    </source>
</reference>
<evidence type="ECO:0000313" key="3">
    <source>
        <dbReference type="Proteomes" id="UP000631114"/>
    </source>
</evidence>
<name>A0A835I2R0_9MAGN</name>
<dbReference type="AlphaFoldDB" id="A0A835I2R0"/>
<sequence>MDKLRVQPHHPKLKRQSTKVKAKPMKIVYISNPMMFKANNCMEFRQIVQELTGQYSNIDSIPSAMTNVGAVNKISSYVAPKMVPKATLIDESVDYELPSVSSSAESADDYFSMEMLENFDGLQYPFIDM</sequence>
<keyword evidence="3" id="KW-1185">Reference proteome</keyword>
<dbReference type="OrthoDB" id="1929840at2759"/>
<evidence type="ECO:0000259" key="1">
    <source>
        <dbReference type="Pfam" id="PF05678"/>
    </source>
</evidence>
<dbReference type="EMBL" id="JADFTS010000004">
    <property type="protein sequence ID" value="KAF9608928.1"/>
    <property type="molecule type" value="Genomic_DNA"/>
</dbReference>
<comment type="caution">
    <text evidence="2">The sequence shown here is derived from an EMBL/GenBank/DDBJ whole genome shotgun (WGS) entry which is preliminary data.</text>
</comment>
<dbReference type="InterPro" id="IPR039335">
    <property type="entry name" value="SIB1/2"/>
</dbReference>
<accession>A0A835I2R0</accession>
<dbReference type="PANTHER" id="PTHR33624:SF17">
    <property type="entry name" value="OS07G0687400 PROTEIN"/>
    <property type="match status" value="1"/>
</dbReference>
<feature type="domain" description="VQ" evidence="1">
    <location>
        <begin position="43"/>
        <end position="57"/>
    </location>
</feature>
<evidence type="ECO:0000313" key="2">
    <source>
        <dbReference type="EMBL" id="KAF9608928.1"/>
    </source>
</evidence>
<gene>
    <name evidence="2" type="ORF">IFM89_012096</name>
</gene>
<dbReference type="InterPro" id="IPR008889">
    <property type="entry name" value="VQ"/>
</dbReference>